<dbReference type="RefSeq" id="WP_160370870.1">
    <property type="nucleotide sequence ID" value="NZ_WSQA01000023.1"/>
</dbReference>
<dbReference type="Proteomes" id="UP000435036">
    <property type="component" value="Unassembled WGS sequence"/>
</dbReference>
<keyword evidence="7" id="KW-0479">Metal-binding</keyword>
<evidence type="ECO:0000256" key="7">
    <source>
        <dbReference type="HAMAP-Rule" id="MF_00109"/>
    </source>
</evidence>
<dbReference type="InterPro" id="IPR031322">
    <property type="entry name" value="Shikimate/glucono_kinase"/>
</dbReference>
<keyword evidence="2 7" id="KW-0808">Transferase</keyword>
<keyword evidence="9" id="KW-1185">Reference proteome</keyword>
<dbReference type="HAMAP" id="MF_00109">
    <property type="entry name" value="Shikimate_kinase"/>
    <property type="match status" value="1"/>
</dbReference>
<dbReference type="GO" id="GO:0005524">
    <property type="term" value="F:ATP binding"/>
    <property type="evidence" value="ECO:0007669"/>
    <property type="project" value="UniProtKB-UniRule"/>
</dbReference>
<evidence type="ECO:0000256" key="2">
    <source>
        <dbReference type="ARBA" id="ARBA00022679"/>
    </source>
</evidence>
<comment type="pathway">
    <text evidence="7">Metabolic intermediate biosynthesis; chorismate biosynthesis; chorismate from D-erythrose 4-phosphate and phosphoenolpyruvate: step 5/7.</text>
</comment>
<organism evidence="8 9">
    <name type="scientific">Sphingobacterium humi</name>
    <dbReference type="NCBI Taxonomy" id="1796905"/>
    <lineage>
        <taxon>Bacteria</taxon>
        <taxon>Pseudomonadati</taxon>
        <taxon>Bacteroidota</taxon>
        <taxon>Sphingobacteriia</taxon>
        <taxon>Sphingobacteriales</taxon>
        <taxon>Sphingobacteriaceae</taxon>
        <taxon>Sphingobacterium</taxon>
    </lineage>
</organism>
<dbReference type="PRINTS" id="PR01100">
    <property type="entry name" value="SHIKIMTKNASE"/>
</dbReference>
<comment type="caution">
    <text evidence="7">Lacks conserved residue(s) required for the propagation of feature annotation.</text>
</comment>
<keyword evidence="3 7" id="KW-0547">Nucleotide-binding</keyword>
<dbReference type="PANTHER" id="PTHR21087">
    <property type="entry name" value="SHIKIMATE KINASE"/>
    <property type="match status" value="1"/>
</dbReference>
<feature type="binding site" evidence="7">
    <location>
        <begin position="12"/>
        <end position="17"/>
    </location>
    <ligand>
        <name>ATP</name>
        <dbReference type="ChEBI" id="CHEBI:30616"/>
    </ligand>
</feature>
<keyword evidence="1 7" id="KW-0028">Amino-acid biosynthesis</keyword>
<dbReference type="GO" id="GO:0009073">
    <property type="term" value="P:aromatic amino acid family biosynthetic process"/>
    <property type="evidence" value="ECO:0007669"/>
    <property type="project" value="UniProtKB-KW"/>
</dbReference>
<comment type="subunit">
    <text evidence="7">Monomer.</text>
</comment>
<dbReference type="EMBL" id="WSQA01000023">
    <property type="protein sequence ID" value="MVZ64153.1"/>
    <property type="molecule type" value="Genomic_DNA"/>
</dbReference>
<dbReference type="GO" id="GO:0005829">
    <property type="term" value="C:cytosol"/>
    <property type="evidence" value="ECO:0007669"/>
    <property type="project" value="TreeGrafter"/>
</dbReference>
<dbReference type="GO" id="GO:0004765">
    <property type="term" value="F:shikimate kinase activity"/>
    <property type="evidence" value="ECO:0007669"/>
    <property type="project" value="UniProtKB-UniRule"/>
</dbReference>
<name>A0A6N8L357_9SPHI</name>
<dbReference type="GO" id="GO:0000287">
    <property type="term" value="F:magnesium ion binding"/>
    <property type="evidence" value="ECO:0007669"/>
    <property type="project" value="UniProtKB-UniRule"/>
</dbReference>
<feature type="binding site" evidence="7">
    <location>
        <position position="34"/>
    </location>
    <ligand>
        <name>substrate</name>
    </ligand>
</feature>
<comment type="caution">
    <text evidence="8">The sequence shown here is derived from an EMBL/GenBank/DDBJ whole genome shotgun (WGS) entry which is preliminary data.</text>
</comment>
<dbReference type="Gene3D" id="3.40.50.300">
    <property type="entry name" value="P-loop containing nucleotide triphosphate hydrolases"/>
    <property type="match status" value="1"/>
</dbReference>
<feature type="binding site" evidence="7">
    <location>
        <position position="79"/>
    </location>
    <ligand>
        <name>substrate</name>
    </ligand>
</feature>
<dbReference type="CDD" id="cd00464">
    <property type="entry name" value="SK"/>
    <property type="match status" value="1"/>
</dbReference>
<proteinExistence type="inferred from homology"/>
<feature type="binding site" evidence="7">
    <location>
        <position position="58"/>
    </location>
    <ligand>
        <name>substrate</name>
    </ligand>
</feature>
<comment type="similarity">
    <text evidence="7">Belongs to the shikimate kinase family.</text>
</comment>
<feature type="binding site" evidence="7">
    <location>
        <position position="16"/>
    </location>
    <ligand>
        <name>Mg(2+)</name>
        <dbReference type="ChEBI" id="CHEBI:18420"/>
    </ligand>
</feature>
<accession>A0A6N8L357</accession>
<evidence type="ECO:0000256" key="6">
    <source>
        <dbReference type="ARBA" id="ARBA00023141"/>
    </source>
</evidence>
<evidence type="ECO:0000256" key="3">
    <source>
        <dbReference type="ARBA" id="ARBA00022741"/>
    </source>
</evidence>
<evidence type="ECO:0000313" key="9">
    <source>
        <dbReference type="Proteomes" id="UP000435036"/>
    </source>
</evidence>
<comment type="catalytic activity">
    <reaction evidence="7">
        <text>shikimate + ATP = 3-phosphoshikimate + ADP + H(+)</text>
        <dbReference type="Rhea" id="RHEA:13121"/>
        <dbReference type="ChEBI" id="CHEBI:15378"/>
        <dbReference type="ChEBI" id="CHEBI:30616"/>
        <dbReference type="ChEBI" id="CHEBI:36208"/>
        <dbReference type="ChEBI" id="CHEBI:145989"/>
        <dbReference type="ChEBI" id="CHEBI:456216"/>
        <dbReference type="EC" id="2.7.1.71"/>
    </reaction>
</comment>
<evidence type="ECO:0000256" key="1">
    <source>
        <dbReference type="ARBA" id="ARBA00022605"/>
    </source>
</evidence>
<feature type="binding site" evidence="7">
    <location>
        <position position="119"/>
    </location>
    <ligand>
        <name>ATP</name>
        <dbReference type="ChEBI" id="CHEBI:30616"/>
    </ligand>
</feature>
<dbReference type="InterPro" id="IPR000623">
    <property type="entry name" value="Shikimate_kinase/TSH1"/>
</dbReference>
<keyword evidence="4 7" id="KW-0418">Kinase</keyword>
<comment type="cofactor">
    <cofactor evidence="7">
        <name>Mg(2+)</name>
        <dbReference type="ChEBI" id="CHEBI:18420"/>
    </cofactor>
    <text evidence="7">Binds 1 Mg(2+) ion per subunit.</text>
</comment>
<dbReference type="InterPro" id="IPR027417">
    <property type="entry name" value="P-loop_NTPase"/>
</dbReference>
<dbReference type="Pfam" id="PF01202">
    <property type="entry name" value="SKI"/>
    <property type="match status" value="1"/>
</dbReference>
<keyword evidence="5 7" id="KW-0067">ATP-binding</keyword>
<evidence type="ECO:0000256" key="4">
    <source>
        <dbReference type="ARBA" id="ARBA00022777"/>
    </source>
</evidence>
<keyword evidence="7" id="KW-0460">Magnesium</keyword>
<evidence type="ECO:0000256" key="5">
    <source>
        <dbReference type="ARBA" id="ARBA00022840"/>
    </source>
</evidence>
<comment type="subcellular location">
    <subcellularLocation>
        <location evidence="7">Cytoplasm</location>
    </subcellularLocation>
</comment>
<dbReference type="OrthoDB" id="9800332at2"/>
<dbReference type="GO" id="GO:0009423">
    <property type="term" value="P:chorismate biosynthetic process"/>
    <property type="evidence" value="ECO:0007669"/>
    <property type="project" value="UniProtKB-UniRule"/>
</dbReference>
<evidence type="ECO:0000313" key="8">
    <source>
        <dbReference type="EMBL" id="MVZ64153.1"/>
    </source>
</evidence>
<gene>
    <name evidence="7" type="primary">aroK</name>
    <name evidence="8" type="ORF">GQF63_19185</name>
</gene>
<feature type="binding site" evidence="7">
    <location>
        <position position="141"/>
    </location>
    <ligand>
        <name>substrate</name>
    </ligand>
</feature>
<keyword evidence="6 7" id="KW-0057">Aromatic amino acid biosynthesis</keyword>
<reference evidence="8 9" key="1">
    <citation type="submission" date="2019-12" db="EMBL/GenBank/DDBJ databases">
        <authorList>
            <person name="Dong K."/>
        </authorList>
    </citation>
    <scope>NUCLEOTIDE SEQUENCE [LARGE SCALE GENOMIC DNA]</scope>
    <source>
        <strain evidence="8 9">JCM 31225</strain>
    </source>
</reference>
<dbReference type="GO" id="GO:0008652">
    <property type="term" value="P:amino acid biosynthetic process"/>
    <property type="evidence" value="ECO:0007669"/>
    <property type="project" value="UniProtKB-KW"/>
</dbReference>
<sequence length="177" mass="20149">MDRPIFLVGFMGSGKTTWGKKLASALEVPFIDMDHLIVEKIGMSIPEYFKAHGEDAFRELEQAVMKEQEGRAGIISTGGGTPCFFDNMDWLLDHGTVLYLNHSAKSLWKRLSQSDVNKRPALKGFTGEQLLAFIEEKLQERAPYYNRAHIHVDQINTSLAELLNIVKDYHQTHEKKD</sequence>
<dbReference type="EC" id="2.7.1.71" evidence="7"/>
<keyword evidence="7" id="KW-0963">Cytoplasm</keyword>
<dbReference type="SUPFAM" id="SSF52540">
    <property type="entry name" value="P-loop containing nucleoside triphosphate hydrolases"/>
    <property type="match status" value="1"/>
</dbReference>
<dbReference type="UniPathway" id="UPA00053">
    <property type="reaction ID" value="UER00088"/>
</dbReference>
<protein>
    <recommendedName>
        <fullName evidence="7">Shikimate kinase</fullName>
        <shortName evidence="7">SK</shortName>
        <ecNumber evidence="7">2.7.1.71</ecNumber>
    </recommendedName>
</protein>
<dbReference type="PANTHER" id="PTHR21087:SF16">
    <property type="entry name" value="SHIKIMATE KINASE 1, CHLOROPLASTIC"/>
    <property type="match status" value="1"/>
</dbReference>
<dbReference type="AlphaFoldDB" id="A0A6N8L357"/>
<comment type="function">
    <text evidence="7">Catalyzes the specific phosphorylation of the 3-hydroxyl group of shikimic acid using ATP as a cosubstrate.</text>
</comment>